<accession>A0AAW0LZU9</accession>
<proteinExistence type="predicted"/>
<dbReference type="AlphaFoldDB" id="A0AAW0LZU9"/>
<evidence type="ECO:0000313" key="1">
    <source>
        <dbReference type="EMBL" id="KAK7857238.1"/>
    </source>
</evidence>
<dbReference type="InterPro" id="IPR023346">
    <property type="entry name" value="Lysozyme-like_dom_sf"/>
</dbReference>
<dbReference type="SUPFAM" id="SSF53955">
    <property type="entry name" value="Lysozyme-like"/>
    <property type="match status" value="1"/>
</dbReference>
<gene>
    <name evidence="1" type="primary">CTL1_10</name>
    <name evidence="1" type="ORF">CFP56_019193</name>
</gene>
<protein>
    <submittedName>
        <fullName evidence="1">Chitinase-like protein 1</fullName>
    </submittedName>
</protein>
<comment type="caution">
    <text evidence="1">The sequence shown here is derived from an EMBL/GenBank/DDBJ whole genome shotgun (WGS) entry which is preliminary data.</text>
</comment>
<reference evidence="1" key="3">
    <citation type="submission" date="2023-07" db="EMBL/GenBank/DDBJ databases">
        <title>An improved reference 1 genome and first organelle genomes of Quercus suber.</title>
        <authorList>
            <consortium name="Genosuber Consortium"/>
            <person name="Usie A."/>
            <person name="Serra O."/>
            <person name="Barros P."/>
        </authorList>
    </citation>
    <scope>NUCLEOTIDE SEQUENCE</scope>
    <source>
        <strain evidence="1">HL8</strain>
        <tissue evidence="1">Leaves</tissue>
    </source>
</reference>
<sequence>MFSNRSSLEVEDHEIENKGFLDYQSFITGSAYYQPYGFGTTYINQDFFGSKEVAAFLAHVATKTSCEHFRLSFS</sequence>
<dbReference type="Gene3D" id="1.10.530.10">
    <property type="match status" value="1"/>
</dbReference>
<reference evidence="1" key="1">
    <citation type="submission" date="2017-12" db="EMBL/GenBank/DDBJ databases">
        <authorList>
            <person name="Barbosa P."/>
            <person name="Usie A."/>
            <person name="Ramos A.M."/>
        </authorList>
    </citation>
    <scope>NUCLEOTIDE SEQUENCE</scope>
    <source>
        <strain evidence="1">HL8</strain>
        <tissue evidence="1">Leaves</tissue>
    </source>
</reference>
<name>A0AAW0LZU9_QUESU</name>
<organism evidence="1">
    <name type="scientific">Quercus suber</name>
    <name type="common">Cork oak</name>
    <dbReference type="NCBI Taxonomy" id="58331"/>
    <lineage>
        <taxon>Eukaryota</taxon>
        <taxon>Viridiplantae</taxon>
        <taxon>Streptophyta</taxon>
        <taxon>Embryophyta</taxon>
        <taxon>Tracheophyta</taxon>
        <taxon>Spermatophyta</taxon>
        <taxon>Magnoliopsida</taxon>
        <taxon>eudicotyledons</taxon>
        <taxon>Gunneridae</taxon>
        <taxon>Pentapetalae</taxon>
        <taxon>rosids</taxon>
        <taxon>fabids</taxon>
        <taxon>Fagales</taxon>
        <taxon>Fagaceae</taxon>
        <taxon>Quercus</taxon>
    </lineage>
</organism>
<reference evidence="1" key="2">
    <citation type="journal article" date="2018" name="Sci. Data">
        <title>The draft genome sequence of cork oak.</title>
        <authorList>
            <person name="Ramos A.M."/>
            <person name="Usie A."/>
            <person name="Barbosa P."/>
            <person name="Barros P.M."/>
            <person name="Capote T."/>
            <person name="Chaves I."/>
            <person name="Simoes F."/>
            <person name="Abreu I."/>
            <person name="Carrasquinho I."/>
            <person name="Faro C."/>
            <person name="Guimaraes J.B."/>
            <person name="Mendonca D."/>
            <person name="Nobrega F."/>
            <person name="Rodrigues L."/>
            <person name="Saibo N.J.M."/>
            <person name="Varela M.C."/>
            <person name="Egas C."/>
            <person name="Matos J."/>
            <person name="Miguel C.M."/>
            <person name="Oliveira M.M."/>
            <person name="Ricardo C.P."/>
            <person name="Goncalves S."/>
        </authorList>
    </citation>
    <scope>NUCLEOTIDE SEQUENCE [LARGE SCALE GENOMIC DNA]</scope>
    <source>
        <strain evidence="1">HL8</strain>
    </source>
</reference>
<dbReference type="EMBL" id="PKMF04000029">
    <property type="protein sequence ID" value="KAK7857238.1"/>
    <property type="molecule type" value="Genomic_DNA"/>
</dbReference>